<dbReference type="AlphaFoldDB" id="A0A392NNI3"/>
<accession>A0A392NNI3</accession>
<dbReference type="InterPro" id="IPR044218">
    <property type="entry name" value="SWEETIE"/>
</dbReference>
<comment type="caution">
    <text evidence="1">The sequence shown here is derived from an EMBL/GenBank/DDBJ whole genome shotgun (WGS) entry which is preliminary data.</text>
</comment>
<organism evidence="1 2">
    <name type="scientific">Trifolium medium</name>
    <dbReference type="NCBI Taxonomy" id="97028"/>
    <lineage>
        <taxon>Eukaryota</taxon>
        <taxon>Viridiplantae</taxon>
        <taxon>Streptophyta</taxon>
        <taxon>Embryophyta</taxon>
        <taxon>Tracheophyta</taxon>
        <taxon>Spermatophyta</taxon>
        <taxon>Magnoliopsida</taxon>
        <taxon>eudicotyledons</taxon>
        <taxon>Gunneridae</taxon>
        <taxon>Pentapetalae</taxon>
        <taxon>rosids</taxon>
        <taxon>fabids</taxon>
        <taxon>Fabales</taxon>
        <taxon>Fabaceae</taxon>
        <taxon>Papilionoideae</taxon>
        <taxon>50 kb inversion clade</taxon>
        <taxon>NPAAA clade</taxon>
        <taxon>Hologalegina</taxon>
        <taxon>IRL clade</taxon>
        <taxon>Trifolieae</taxon>
        <taxon>Trifolium</taxon>
    </lineage>
</organism>
<dbReference type="EMBL" id="LXQA010046112">
    <property type="protein sequence ID" value="MCI01427.1"/>
    <property type="molecule type" value="Genomic_DNA"/>
</dbReference>
<proteinExistence type="predicted"/>
<evidence type="ECO:0000313" key="2">
    <source>
        <dbReference type="Proteomes" id="UP000265520"/>
    </source>
</evidence>
<dbReference type="PANTHER" id="PTHR46975:SF2">
    <property type="entry name" value="PROTEIN SWEETIE"/>
    <property type="match status" value="1"/>
</dbReference>
<protein>
    <submittedName>
        <fullName evidence="1">HEAT repeat 5B-like protein</fullName>
    </submittedName>
</protein>
<dbReference type="PANTHER" id="PTHR46975">
    <property type="entry name" value="PROTEIN SWEETIE"/>
    <property type="match status" value="1"/>
</dbReference>
<dbReference type="SUPFAM" id="SSF48371">
    <property type="entry name" value="ARM repeat"/>
    <property type="match status" value="1"/>
</dbReference>
<dbReference type="GO" id="GO:0005975">
    <property type="term" value="P:carbohydrate metabolic process"/>
    <property type="evidence" value="ECO:0007669"/>
    <property type="project" value="InterPro"/>
</dbReference>
<dbReference type="Proteomes" id="UP000265520">
    <property type="component" value="Unassembled WGS sequence"/>
</dbReference>
<keyword evidence="2" id="KW-1185">Reference proteome</keyword>
<sequence>SAIAEISCWQETSTMLESARFTQQLVLFAPKAVSVHSHVQSLLSTLSSRQPTLRLLAVSTLRHLIEKDPASVIVEKIEDNLFFMLDEETDSEYVNKKKK</sequence>
<gene>
    <name evidence="1" type="ORF">A2U01_0022452</name>
</gene>
<name>A0A392NNI3_9FABA</name>
<reference evidence="1 2" key="1">
    <citation type="journal article" date="2018" name="Front. Plant Sci.">
        <title>Red Clover (Trifolium pratense) and Zigzag Clover (T. medium) - A Picture of Genomic Similarities and Differences.</title>
        <authorList>
            <person name="Dluhosova J."/>
            <person name="Istvanek J."/>
            <person name="Nedelnik J."/>
            <person name="Repkova J."/>
        </authorList>
    </citation>
    <scope>NUCLEOTIDE SEQUENCE [LARGE SCALE GENOMIC DNA]</scope>
    <source>
        <strain evidence="2">cv. 10/8</strain>
        <tissue evidence="1">Leaf</tissue>
    </source>
</reference>
<evidence type="ECO:0000313" key="1">
    <source>
        <dbReference type="EMBL" id="MCI01427.1"/>
    </source>
</evidence>
<feature type="non-terminal residue" evidence="1">
    <location>
        <position position="1"/>
    </location>
</feature>
<dbReference type="InterPro" id="IPR016024">
    <property type="entry name" value="ARM-type_fold"/>
</dbReference>